<gene>
    <name evidence="2" type="ORF">K1X13_09920</name>
</gene>
<feature type="compositionally biased region" description="Basic and acidic residues" evidence="1">
    <location>
        <begin position="306"/>
        <end position="315"/>
    </location>
</feature>
<dbReference type="InterPro" id="IPR019198">
    <property type="entry name" value="Beta_propeller_containing"/>
</dbReference>
<keyword evidence="3" id="KW-1185">Reference proteome</keyword>
<evidence type="ECO:0000313" key="3">
    <source>
        <dbReference type="Proteomes" id="UP000754710"/>
    </source>
</evidence>
<dbReference type="Proteomes" id="UP000754710">
    <property type="component" value="Unassembled WGS sequence"/>
</dbReference>
<dbReference type="RefSeq" id="WP_221024925.1">
    <property type="nucleotide sequence ID" value="NZ_JAIEZQ010000002.1"/>
</dbReference>
<accession>A0ABS7RJD7</accession>
<feature type="region of interest" description="Disordered" evidence="1">
    <location>
        <begin position="285"/>
        <end position="315"/>
    </location>
</feature>
<dbReference type="EMBL" id="JAIEZQ010000002">
    <property type="protein sequence ID" value="MBY9075136.1"/>
    <property type="molecule type" value="Genomic_DNA"/>
</dbReference>
<evidence type="ECO:0000256" key="1">
    <source>
        <dbReference type="SAM" id="MobiDB-lite"/>
    </source>
</evidence>
<name>A0ABS7RJD7_9ACTN</name>
<comment type="caution">
    <text evidence="2">The sequence shown here is derived from an EMBL/GenBank/DDBJ whole genome shotgun (WGS) entry which is preliminary data.</text>
</comment>
<proteinExistence type="predicted"/>
<sequence>MRRTTAVLGAGLSVGALGVALVTTGVVGASLAVLVAPVLVAPPLGTPPAAAAGLRPFEGCEELRRWYVDEAMPHVGPWGLGGPPVVYGMRTAAGAVEADSAAGVSDAVGSGATGTNVQEAGVDEPDLAKTDGSLVVHVDGPFLVVTDVSGEKPRELSRLPLPRALGAPELLLVGDRAVVLGQPSGYLAGPGGDGGLMLDRSILPEPSSTRALVVDLGDPTAPAVVHDATYGGGLVSARQYGDVVRLVVSRTTPAIDFVYPDRVRTEREATRENRRLLRESTVDDWLPRVSTGDPGAVTGQPVGRSTEQRPDRPAAGERLMGCDAVEHPEAGAGFGTVSVVSFRADDPAARRTTGVTASGETVYSSADRLYLATTDQGWGWWGVRDSLVAGEPARVRRPPPLSTRVHAFELDGLSTRYVASGRVRGLVVDRWSMSEHDGNLRVATALGRDSWTPRENAVTVLAERGDRLTEVGRVDGLGVDEQIQSVRWFGDLAVVVTFRRTDPLYAVDLADPEAPRVLGALKIPGFSSYLHPVGDGLLLGLGQHADRQGVSRFAQAAVFDLRDLARPDRVDTEAFGEGAEFTAAWDPRGFTYLPERRTVLATLQDYRHGRSRLVVMGLGEDGTLAPRSSTVVAGWDALSVRTLPLDDGRVAVVARGEVDLLTL</sequence>
<reference evidence="2 3" key="1">
    <citation type="submission" date="2021-08" db="EMBL/GenBank/DDBJ databases">
        <title>Nocardioides bacterium WL0053 sp. nov., isolated from the sediment.</title>
        <authorList>
            <person name="Wang L."/>
            <person name="Zhang D."/>
            <person name="Zhang A."/>
        </authorList>
    </citation>
    <scope>NUCLEOTIDE SEQUENCE [LARGE SCALE GENOMIC DNA]</scope>
    <source>
        <strain evidence="2 3">WL0053</strain>
    </source>
</reference>
<organism evidence="2 3">
    <name type="scientific">Nocardioides jiangsuensis</name>
    <dbReference type="NCBI Taxonomy" id="2866161"/>
    <lineage>
        <taxon>Bacteria</taxon>
        <taxon>Bacillati</taxon>
        <taxon>Actinomycetota</taxon>
        <taxon>Actinomycetes</taxon>
        <taxon>Propionibacteriales</taxon>
        <taxon>Nocardioidaceae</taxon>
        <taxon>Nocardioides</taxon>
    </lineage>
</organism>
<protein>
    <submittedName>
        <fullName evidence="2">Beta-propeller domain-containing protein</fullName>
    </submittedName>
</protein>
<evidence type="ECO:0000313" key="2">
    <source>
        <dbReference type="EMBL" id="MBY9075136.1"/>
    </source>
</evidence>
<dbReference type="Pfam" id="PF09826">
    <property type="entry name" value="Beta_propel"/>
    <property type="match status" value="1"/>
</dbReference>